<accession>A0A8J2X547</accession>
<name>A0A8J2X547_9STRA</name>
<evidence type="ECO:0000313" key="3">
    <source>
        <dbReference type="Proteomes" id="UP000789595"/>
    </source>
</evidence>
<dbReference type="EMBL" id="CAKKNE010000006">
    <property type="protein sequence ID" value="CAH0380023.1"/>
    <property type="molecule type" value="Genomic_DNA"/>
</dbReference>
<comment type="caution">
    <text evidence="2">The sequence shown here is derived from an EMBL/GenBank/DDBJ whole genome shotgun (WGS) entry which is preliminary data.</text>
</comment>
<feature type="compositionally biased region" description="Basic and acidic residues" evidence="1">
    <location>
        <begin position="247"/>
        <end position="259"/>
    </location>
</feature>
<reference evidence="2" key="1">
    <citation type="submission" date="2021-11" db="EMBL/GenBank/DDBJ databases">
        <authorList>
            <consortium name="Genoscope - CEA"/>
            <person name="William W."/>
        </authorList>
    </citation>
    <scope>NUCLEOTIDE SEQUENCE</scope>
</reference>
<sequence length="416" mass="45866">MGLLSKIKALGSLTTKRKYSKQELAFIEEARRALIDWGVACETAGPAEVEALYLLEQRKVRIYVAGTDAADTALLLRQISEAIGASTKPDTLLLEAAARVATGVVLLEAADVKFVRLPDDPDRWRDGAAAILFVTSFSSVDGLDDALSRYGSIARSFEGVALHLVANTCDFEVYGLKDSRRENNNYEAAKQSTLDSYRRLSDAQGRVFYNHALDFEEMGTVGTFVDQFLEVTLRQLLPDDEDEADDDKPILEEPPEPRLSHAEQVKLAIENLPPPPPPSEYPLRVIVEQEEGAENEITGKVEDAPEEEPAPEPPSGVEATDRFRAKFEESLFQQLVTKGLDEETARARAKEKAAALPARVAKPPPVAPEKGEARAWRASGLEVRSTPADAFVPVYRDKYRSDDVEALRRDLDASLD</sequence>
<feature type="region of interest" description="Disordered" evidence="1">
    <location>
        <begin position="351"/>
        <end position="372"/>
    </location>
</feature>
<feature type="region of interest" description="Disordered" evidence="1">
    <location>
        <begin position="298"/>
        <end position="318"/>
    </location>
</feature>
<dbReference type="Proteomes" id="UP000789595">
    <property type="component" value="Unassembled WGS sequence"/>
</dbReference>
<organism evidence="2 3">
    <name type="scientific">Pelagomonas calceolata</name>
    <dbReference type="NCBI Taxonomy" id="35677"/>
    <lineage>
        <taxon>Eukaryota</taxon>
        <taxon>Sar</taxon>
        <taxon>Stramenopiles</taxon>
        <taxon>Ochrophyta</taxon>
        <taxon>Pelagophyceae</taxon>
        <taxon>Pelagomonadales</taxon>
        <taxon>Pelagomonadaceae</taxon>
        <taxon>Pelagomonas</taxon>
    </lineage>
</organism>
<gene>
    <name evidence="2" type="ORF">PECAL_6P16600</name>
</gene>
<feature type="region of interest" description="Disordered" evidence="1">
    <location>
        <begin position="238"/>
        <end position="259"/>
    </location>
</feature>
<evidence type="ECO:0000256" key="1">
    <source>
        <dbReference type="SAM" id="MobiDB-lite"/>
    </source>
</evidence>
<keyword evidence="3" id="KW-1185">Reference proteome</keyword>
<evidence type="ECO:0000313" key="2">
    <source>
        <dbReference type="EMBL" id="CAH0380023.1"/>
    </source>
</evidence>
<protein>
    <submittedName>
        <fullName evidence="2">Uncharacterized protein</fullName>
    </submittedName>
</protein>
<proteinExistence type="predicted"/>
<dbReference type="AlphaFoldDB" id="A0A8J2X547"/>